<accession>A0ABW9QYR4</accession>
<sequence>LTPGNPFPLGATPDERGVNFALFSEVADGVELCLFDADGGERRVALREVTYNVWHGHLDDVGPGQRYGYRVHGPWDPAAGLRCNPDKLLLDPHATAIEGEVRWGEEVFGHRFDAPEERNPADSAPSMPRCLVTDRAFDWAGDRRLQVPLEDTIVYETHVKGISATHPDVPAELRGTYAGLAHPAVVDHLVGLGVTAVELLPVHQFVHDAHLLEQGLRNYWGYNSIGYLAPHNGYRATDRPGGQVEEFKAMVKALHAAGLEVILDVVFNHTAEGNHLGPTLSFKGIDNPAYYRLVDGEPWAYFDTTGTGNSFDVSHSAPLGLIMDSLRYWVTDMHVDGFRFDLATTLARQTGAVDQHSSFLDMVFQDPVLAPVKLIAEPWDVGEDGYQVGGFPARWSEWNGRYRDCLRRVWKAEPGLLGELAQRLTGSPDIYSGAGRGPTASVNFVTAHDGFTLADLTAYDHKHNEANGEGNADGDNAGDSWNSGAEGPTDDPVISDLRARQRRNFLATLLVSHGVPMILGGDELGRTQRGNNNAYCQDNELSWYDWSDVDDALLAFTKEAIALRRSHPALRRRRYATGAGPGRPAQRGEIALLRADGVPMGDADWRDPAAKSLMVWLRGSAEPESDGTPRPDGRLLIALNASEIDIELRAPGPEWGDRWRLVLSTDREPSKDEWGAGEARPALSRSLMVFEPA</sequence>
<keyword evidence="2" id="KW-0378">Hydrolase</keyword>
<keyword evidence="3" id="KW-0326">Glycosidase</keyword>
<dbReference type="NCBIfam" id="TIGR02100">
    <property type="entry name" value="glgX_debranch"/>
    <property type="match status" value="1"/>
</dbReference>
<dbReference type="InterPro" id="IPR013783">
    <property type="entry name" value="Ig-like_fold"/>
</dbReference>
<dbReference type="SMART" id="SM00642">
    <property type="entry name" value="Aamy"/>
    <property type="match status" value="1"/>
</dbReference>
<dbReference type="Proteomes" id="UP000437736">
    <property type="component" value="Unassembled WGS sequence"/>
</dbReference>
<reference evidence="6 7" key="1">
    <citation type="submission" date="2019-11" db="EMBL/GenBank/DDBJ databases">
        <title>Acidiferrimicrobium australis gen. nov., sp. nov., an acidophilic and obligately heterotrophic, member of the Actinobacteria that catalyses dissimilatory oxido- reduction of iron isolated from metal-rich acidic water in Chile.</title>
        <authorList>
            <person name="Gonzalez D."/>
            <person name="Huber K."/>
            <person name="Hedrich S."/>
            <person name="Rojas-Villalobos C."/>
            <person name="Quatrini R."/>
            <person name="Dinamarca M.A."/>
            <person name="Schwarz A."/>
            <person name="Canales C."/>
            <person name="Nancucheo I."/>
        </authorList>
    </citation>
    <scope>NUCLEOTIDE SEQUENCE [LARGE SCALE GENOMIC DNA]</scope>
    <source>
        <strain evidence="6 7">USS-CCA1</strain>
    </source>
</reference>
<gene>
    <name evidence="6" type="primary">glgX</name>
    <name evidence="6" type="ORF">GHK86_17205</name>
</gene>
<proteinExistence type="inferred from homology"/>
<comment type="similarity">
    <text evidence="1">Belongs to the glycosyl hydrolase 13 family.</text>
</comment>
<comment type="caution">
    <text evidence="6">The sequence shown here is derived from an EMBL/GenBank/DDBJ whole genome shotgun (WGS) entry which is preliminary data.</text>
</comment>
<dbReference type="InterPro" id="IPR017853">
    <property type="entry name" value="GH"/>
</dbReference>
<dbReference type="InterPro" id="IPR004193">
    <property type="entry name" value="Glyco_hydro_13_N"/>
</dbReference>
<dbReference type="InterPro" id="IPR013780">
    <property type="entry name" value="Glyco_hydro_b"/>
</dbReference>
<dbReference type="InterPro" id="IPR006047">
    <property type="entry name" value="GH13_cat_dom"/>
</dbReference>
<dbReference type="CDD" id="cd11326">
    <property type="entry name" value="AmyAc_Glg_debranch"/>
    <property type="match status" value="1"/>
</dbReference>
<evidence type="ECO:0000259" key="5">
    <source>
        <dbReference type="SMART" id="SM00642"/>
    </source>
</evidence>
<keyword evidence="7" id="KW-1185">Reference proteome</keyword>
<feature type="non-terminal residue" evidence="6">
    <location>
        <position position="1"/>
    </location>
</feature>
<dbReference type="InterPro" id="IPR011837">
    <property type="entry name" value="Glycogen_debranch_GlgX"/>
</dbReference>
<dbReference type="InterPro" id="IPR014756">
    <property type="entry name" value="Ig_E-set"/>
</dbReference>
<feature type="region of interest" description="Disordered" evidence="4">
    <location>
        <begin position="464"/>
        <end position="493"/>
    </location>
</feature>
<evidence type="ECO:0000256" key="3">
    <source>
        <dbReference type="ARBA" id="ARBA00023295"/>
    </source>
</evidence>
<organism evidence="6 7">
    <name type="scientific">Acidiferrimicrobium australe</name>
    <dbReference type="NCBI Taxonomy" id="2664430"/>
    <lineage>
        <taxon>Bacteria</taxon>
        <taxon>Bacillati</taxon>
        <taxon>Actinomycetota</taxon>
        <taxon>Acidimicrobiia</taxon>
        <taxon>Acidimicrobiales</taxon>
        <taxon>Acidimicrobiaceae</taxon>
        <taxon>Acidiferrimicrobium</taxon>
    </lineage>
</organism>
<evidence type="ECO:0000313" key="7">
    <source>
        <dbReference type="Proteomes" id="UP000437736"/>
    </source>
</evidence>
<dbReference type="Gene3D" id="2.60.40.1180">
    <property type="entry name" value="Golgi alpha-mannosidase II"/>
    <property type="match status" value="1"/>
</dbReference>
<protein>
    <submittedName>
        <fullName evidence="6">Glycogen debranching protein GlgX</fullName>
    </submittedName>
</protein>
<evidence type="ECO:0000256" key="4">
    <source>
        <dbReference type="SAM" id="MobiDB-lite"/>
    </source>
</evidence>
<evidence type="ECO:0000313" key="6">
    <source>
        <dbReference type="EMBL" id="MST34451.1"/>
    </source>
</evidence>
<dbReference type="Pfam" id="PF02922">
    <property type="entry name" value="CBM_48"/>
    <property type="match status" value="1"/>
</dbReference>
<feature type="compositionally biased region" description="Low complexity" evidence="4">
    <location>
        <begin position="467"/>
        <end position="479"/>
    </location>
</feature>
<dbReference type="CDD" id="cd02856">
    <property type="entry name" value="E_set_GDE_Isoamylase_N"/>
    <property type="match status" value="1"/>
</dbReference>
<evidence type="ECO:0000256" key="1">
    <source>
        <dbReference type="ARBA" id="ARBA00008061"/>
    </source>
</evidence>
<dbReference type="SUPFAM" id="SSF51445">
    <property type="entry name" value="(Trans)glycosidases"/>
    <property type="match status" value="1"/>
</dbReference>
<dbReference type="InterPro" id="IPR044505">
    <property type="entry name" value="GlgX_Isoamylase_N_E_set"/>
</dbReference>
<dbReference type="SUPFAM" id="SSF81296">
    <property type="entry name" value="E set domains"/>
    <property type="match status" value="1"/>
</dbReference>
<dbReference type="Gene3D" id="3.20.20.80">
    <property type="entry name" value="Glycosidases"/>
    <property type="match status" value="1"/>
</dbReference>
<dbReference type="Pfam" id="PF00128">
    <property type="entry name" value="Alpha-amylase"/>
    <property type="match status" value="1"/>
</dbReference>
<name>A0ABW9QYR4_9ACTN</name>
<evidence type="ECO:0000256" key="2">
    <source>
        <dbReference type="ARBA" id="ARBA00022801"/>
    </source>
</evidence>
<dbReference type="SUPFAM" id="SSF51011">
    <property type="entry name" value="Glycosyl hydrolase domain"/>
    <property type="match status" value="1"/>
</dbReference>
<dbReference type="Gene3D" id="2.60.40.10">
    <property type="entry name" value="Immunoglobulins"/>
    <property type="match status" value="1"/>
</dbReference>
<dbReference type="PANTHER" id="PTHR43002">
    <property type="entry name" value="GLYCOGEN DEBRANCHING ENZYME"/>
    <property type="match status" value="1"/>
</dbReference>
<dbReference type="EMBL" id="WJHE01001014">
    <property type="protein sequence ID" value="MST34451.1"/>
    <property type="molecule type" value="Genomic_DNA"/>
</dbReference>
<feature type="domain" description="Glycosyl hydrolase family 13 catalytic" evidence="5">
    <location>
        <begin position="156"/>
        <end position="564"/>
    </location>
</feature>